<sequence>MLPENTHQYSIHYGTDRCLELDLPVEQVTGHFTGPARLADVTATLESALDDPVEFPKLEESVIPGDQVVVVVDARTPHLPELTAAVIERLVRAGIDADGITVVPSSKTMADSGDVAESTEDARYQNIKHDPGSEAACRYLASTSTGERIYLSSHVIDADVVISIGLTAFDPLLGYCGTNSVFYPWLSNVEAIQRIRGAGHRELGPDDERPLRQTVDEIGWLLGTQFTVQAVAGAGGGISQLLAGGTEPVFRRLKRYQTESWKLSQPERSETVVVAVDSALGDSPGQAWSRLAAAVDVARRLVCRDGRIVVLTDLSEEPPAEIAALARFDQPIDVVSALKRENAAVDLGDTSRLVDALDWARVYLLSQLGSDLVEDLFFIPLEHEDEVRRLLSSEDEILIVGSAQHAFGEVLD</sequence>
<dbReference type="KEGG" id="svp:Pan189_18740"/>
<dbReference type="AlphaFoldDB" id="A0A517R0Y2"/>
<evidence type="ECO:0000313" key="3">
    <source>
        <dbReference type="Proteomes" id="UP000317318"/>
    </source>
</evidence>
<dbReference type="RefSeq" id="WP_310821276.1">
    <property type="nucleotide sequence ID" value="NZ_CP036268.1"/>
</dbReference>
<name>A0A517R0Y2_9PLAN</name>
<dbReference type="GO" id="GO:0050043">
    <property type="term" value="F:lactate racemase activity"/>
    <property type="evidence" value="ECO:0007669"/>
    <property type="project" value="InterPro"/>
</dbReference>
<dbReference type="Proteomes" id="UP000317318">
    <property type="component" value="Chromosome"/>
</dbReference>
<accession>A0A517R0Y2</accession>
<dbReference type="PANTHER" id="PTHR33171:SF17">
    <property type="entry name" value="LARA-LIKE N-TERMINAL DOMAIN-CONTAINING PROTEIN"/>
    <property type="match status" value="1"/>
</dbReference>
<dbReference type="PANTHER" id="PTHR33171">
    <property type="entry name" value="LAR_N DOMAIN-CONTAINING PROTEIN"/>
    <property type="match status" value="1"/>
</dbReference>
<dbReference type="InterPro" id="IPR043166">
    <property type="entry name" value="LarA-like_C"/>
</dbReference>
<gene>
    <name evidence="2" type="ORF">Pan189_18740</name>
</gene>
<protein>
    <recommendedName>
        <fullName evidence="1">LarA-like N-terminal domain-containing protein</fullName>
    </recommendedName>
</protein>
<proteinExistence type="predicted"/>
<evidence type="ECO:0000313" key="2">
    <source>
        <dbReference type="EMBL" id="QDT37494.1"/>
    </source>
</evidence>
<dbReference type="Gene3D" id="3.40.50.11440">
    <property type="match status" value="1"/>
</dbReference>
<keyword evidence="3" id="KW-1185">Reference proteome</keyword>
<dbReference type="Gene3D" id="3.90.226.30">
    <property type="match status" value="1"/>
</dbReference>
<reference evidence="2 3" key="1">
    <citation type="submission" date="2019-02" db="EMBL/GenBank/DDBJ databases">
        <title>Deep-cultivation of Planctomycetes and their phenomic and genomic characterization uncovers novel biology.</title>
        <authorList>
            <person name="Wiegand S."/>
            <person name="Jogler M."/>
            <person name="Boedeker C."/>
            <person name="Pinto D."/>
            <person name="Vollmers J."/>
            <person name="Rivas-Marin E."/>
            <person name="Kohn T."/>
            <person name="Peeters S.H."/>
            <person name="Heuer A."/>
            <person name="Rast P."/>
            <person name="Oberbeckmann S."/>
            <person name="Bunk B."/>
            <person name="Jeske O."/>
            <person name="Meyerdierks A."/>
            <person name="Storesund J.E."/>
            <person name="Kallscheuer N."/>
            <person name="Luecker S."/>
            <person name="Lage O.M."/>
            <person name="Pohl T."/>
            <person name="Merkel B.J."/>
            <person name="Hornburger P."/>
            <person name="Mueller R.-W."/>
            <person name="Bruemmer F."/>
            <person name="Labrenz M."/>
            <person name="Spormann A.M."/>
            <person name="Op den Camp H."/>
            <person name="Overmann J."/>
            <person name="Amann R."/>
            <person name="Jetten M.S.M."/>
            <person name="Mascher T."/>
            <person name="Medema M.H."/>
            <person name="Devos D.P."/>
            <person name="Kaster A.-K."/>
            <person name="Ovreas L."/>
            <person name="Rohde M."/>
            <person name="Galperin M.Y."/>
            <person name="Jogler C."/>
        </authorList>
    </citation>
    <scope>NUCLEOTIDE SEQUENCE [LARGE SCALE GENOMIC DNA]</scope>
    <source>
        <strain evidence="2 3">Pan189</strain>
    </source>
</reference>
<evidence type="ECO:0000259" key="1">
    <source>
        <dbReference type="Pfam" id="PF09861"/>
    </source>
</evidence>
<dbReference type="Pfam" id="PF09861">
    <property type="entry name" value="Lar_N"/>
    <property type="match status" value="1"/>
</dbReference>
<dbReference type="EMBL" id="CP036268">
    <property type="protein sequence ID" value="QDT37494.1"/>
    <property type="molecule type" value="Genomic_DNA"/>
</dbReference>
<feature type="domain" description="LarA-like N-terminal" evidence="1">
    <location>
        <begin position="35"/>
        <end position="193"/>
    </location>
</feature>
<dbReference type="InterPro" id="IPR048068">
    <property type="entry name" value="LarA-like"/>
</dbReference>
<organism evidence="2 3">
    <name type="scientific">Stratiformator vulcanicus</name>
    <dbReference type="NCBI Taxonomy" id="2527980"/>
    <lineage>
        <taxon>Bacteria</taxon>
        <taxon>Pseudomonadati</taxon>
        <taxon>Planctomycetota</taxon>
        <taxon>Planctomycetia</taxon>
        <taxon>Planctomycetales</taxon>
        <taxon>Planctomycetaceae</taxon>
        <taxon>Stratiformator</taxon>
    </lineage>
</organism>
<dbReference type="InterPro" id="IPR018657">
    <property type="entry name" value="LarA-like_N"/>
</dbReference>